<dbReference type="Proteomes" id="UP000294413">
    <property type="component" value="Chromosome 1"/>
</dbReference>
<evidence type="ECO:0000259" key="10">
    <source>
        <dbReference type="SMART" id="SM00357"/>
    </source>
</evidence>
<evidence type="ECO:0000256" key="6">
    <source>
        <dbReference type="ARBA" id="ARBA00022801"/>
    </source>
</evidence>
<evidence type="ECO:0000313" key="12">
    <source>
        <dbReference type="EMBL" id="VFP84934.1"/>
    </source>
</evidence>
<dbReference type="InterPro" id="IPR022966">
    <property type="entry name" value="RNase_II/R_CS"/>
</dbReference>
<dbReference type="PANTHER" id="PTHR23355">
    <property type="entry name" value="RIBONUCLEASE"/>
    <property type="match status" value="1"/>
</dbReference>
<evidence type="ECO:0000256" key="7">
    <source>
        <dbReference type="ARBA" id="ARBA00022839"/>
    </source>
</evidence>
<dbReference type="AlphaFoldDB" id="A0A451DE78"/>
<dbReference type="EC" id="3.1.13.1" evidence="9"/>
<evidence type="ECO:0000256" key="4">
    <source>
        <dbReference type="ARBA" id="ARBA00022490"/>
    </source>
</evidence>
<dbReference type="OrthoDB" id="9764149at2"/>
<keyword evidence="6 12" id="KW-0378">Hydrolase</keyword>
<gene>
    <name evidence="12" type="primary">rnb</name>
    <name evidence="12" type="ORF">BUCISPPA3004_176</name>
</gene>
<reference evidence="12 13" key="1">
    <citation type="submission" date="2019-02" db="EMBL/GenBank/DDBJ databases">
        <authorList>
            <person name="Manzano-Marin A."/>
            <person name="Manzano-Marin A."/>
        </authorList>
    </citation>
    <scope>NUCLEOTIDE SEQUENCE [LARGE SCALE GENOMIC DNA]</scope>
    <source>
        <strain evidence="12 13">BuCisplendens</strain>
    </source>
</reference>
<dbReference type="RefSeq" id="WP_154048866.1">
    <property type="nucleotide sequence ID" value="NZ_LR217722.1"/>
</dbReference>
<dbReference type="Pfam" id="PF08206">
    <property type="entry name" value="OB_RNB"/>
    <property type="match status" value="1"/>
</dbReference>
<dbReference type="Gene3D" id="2.40.50.140">
    <property type="entry name" value="Nucleic acid-binding proteins"/>
    <property type="match status" value="2"/>
</dbReference>
<dbReference type="InterPro" id="IPR011804">
    <property type="entry name" value="RNase_II"/>
</dbReference>
<dbReference type="InterPro" id="IPR001900">
    <property type="entry name" value="RNase_II/R"/>
</dbReference>
<accession>A0A451DE78</accession>
<dbReference type="NCBIfam" id="TIGR02062">
    <property type="entry name" value="RNase_B"/>
    <property type="match status" value="1"/>
</dbReference>
<evidence type="ECO:0000256" key="1">
    <source>
        <dbReference type="ARBA" id="ARBA00001849"/>
    </source>
</evidence>
<dbReference type="SMART" id="SM00357">
    <property type="entry name" value="CSP"/>
    <property type="match status" value="1"/>
</dbReference>
<name>A0A451DE78_9GAMM</name>
<organism evidence="12 13">
    <name type="scientific">Buchnera aphidicola</name>
    <name type="common">Cinara splendens</name>
    <dbReference type="NCBI Taxonomy" id="2518979"/>
    <lineage>
        <taxon>Bacteria</taxon>
        <taxon>Pseudomonadati</taxon>
        <taxon>Pseudomonadota</taxon>
        <taxon>Gammaproteobacteria</taxon>
        <taxon>Enterobacterales</taxon>
        <taxon>Erwiniaceae</taxon>
        <taxon>Buchnera</taxon>
    </lineage>
</organism>
<comment type="similarity">
    <text evidence="3">Belongs to the RNR ribonuclease family. RNase II subfamily.</text>
</comment>
<dbReference type="GO" id="GO:0005829">
    <property type="term" value="C:cytosol"/>
    <property type="evidence" value="ECO:0007669"/>
    <property type="project" value="UniProtKB-ARBA"/>
</dbReference>
<dbReference type="InterPro" id="IPR011129">
    <property type="entry name" value="CSD"/>
</dbReference>
<dbReference type="SMART" id="SM00955">
    <property type="entry name" value="RNB"/>
    <property type="match status" value="1"/>
</dbReference>
<proteinExistence type="inferred from homology"/>
<comment type="catalytic activity">
    <reaction evidence="1">
        <text>Exonucleolytic cleavage in the 3'- to 5'-direction to yield nucleoside 5'-phosphates.</text>
        <dbReference type="EC" id="3.1.13.1"/>
    </reaction>
</comment>
<dbReference type="SUPFAM" id="SSF50249">
    <property type="entry name" value="Nucleic acid-binding proteins"/>
    <property type="match status" value="4"/>
</dbReference>
<sequence>MFRNNPVLMQLKNQLYNNKPQVEGIVKSTSKGFGFLRVNSKTTYFIPPKNMKQVINGDRIIGSIEKINNREIVFPKKLIEPFLKKFIGSIHKYKNSIYIQSRYPYIQNIMFHKYSTTIKRSWKNGDWVTAELKQHGLRDKNNCFSIKITGFISEKKNPLSPWHVILSKYNLEKKSPKVDFLNVFPKHISDNNRIDLTNLDFITIDNNHTQDIDDATYIEETNSDHLILTVAIADPTEYISVNTEIDNIAKKRVFTNYLPGLNISMLPKEFSENICSLKPFAKRPVLACKIIIDGDGTIITKQTKFFLAWIKSQSKLSYDDVSDWLEKSGTWKPFNKRIEKQIFLLNKIYIIRNNWRKKHAILFQNYPEYTFHLSKKWEILDISVDKKRIAHRMIEESMISANICAADFLDKQLGFGLYHAHSGFNYFNIKNVVKFLKKYNILYTSEELMTISGFCRLKRSLDILSNEYVNYRIYKFQSFGEICTFPKPHFSLGLSSYATWTSPIRKYSDMINHRLIKSVIKGCKNISPPDHTVISHIVKRKRKTRMAVRKIEEWLYINFFHSINYNEKNYYAYIIDVSRRGMSARLLKNGAFIFIPVTYIHNINHEIICKPESGIIYIKNKIHYKISDNILVRLLSINYITKKITATLVK</sequence>
<comment type="subcellular location">
    <subcellularLocation>
        <location evidence="2">Cytoplasm</location>
    </subcellularLocation>
</comment>
<dbReference type="NCBIfam" id="NF003455">
    <property type="entry name" value="PRK05054.1"/>
    <property type="match status" value="1"/>
</dbReference>
<dbReference type="GO" id="GO:0006402">
    <property type="term" value="P:mRNA catabolic process"/>
    <property type="evidence" value="ECO:0007669"/>
    <property type="project" value="TreeGrafter"/>
</dbReference>
<dbReference type="Pfam" id="PF00773">
    <property type="entry name" value="RNB"/>
    <property type="match status" value="1"/>
</dbReference>
<keyword evidence="5" id="KW-0540">Nuclease</keyword>
<dbReference type="PROSITE" id="PS01175">
    <property type="entry name" value="RIBONUCLEASE_II"/>
    <property type="match status" value="1"/>
</dbReference>
<feature type="domain" description="Cold-shock" evidence="10">
    <location>
        <begin position="23"/>
        <end position="79"/>
    </location>
</feature>
<dbReference type="InterPro" id="IPR012340">
    <property type="entry name" value="NA-bd_OB-fold"/>
</dbReference>
<feature type="domain" description="RNB" evidence="11">
    <location>
        <begin position="193"/>
        <end position="522"/>
    </location>
</feature>
<evidence type="ECO:0000256" key="9">
    <source>
        <dbReference type="NCBIfam" id="TIGR02062"/>
    </source>
</evidence>
<dbReference type="InterPro" id="IPR004476">
    <property type="entry name" value="RNase_II/RNase_R"/>
</dbReference>
<dbReference type="PANTHER" id="PTHR23355:SF37">
    <property type="entry name" value="EXORIBONUCLEASE 2"/>
    <property type="match status" value="1"/>
</dbReference>
<dbReference type="EMBL" id="LR217722">
    <property type="protein sequence ID" value="VFP84934.1"/>
    <property type="molecule type" value="Genomic_DNA"/>
</dbReference>
<dbReference type="GO" id="GO:0008859">
    <property type="term" value="F:exoribonuclease II activity"/>
    <property type="evidence" value="ECO:0007669"/>
    <property type="project" value="UniProtKB-UniRule"/>
</dbReference>
<keyword evidence="4" id="KW-0963">Cytoplasm</keyword>
<keyword evidence="7" id="KW-0269">Exonuclease</keyword>
<evidence type="ECO:0000313" key="13">
    <source>
        <dbReference type="Proteomes" id="UP000294413"/>
    </source>
</evidence>
<evidence type="ECO:0000256" key="3">
    <source>
        <dbReference type="ARBA" id="ARBA00009925"/>
    </source>
</evidence>
<dbReference type="InterPro" id="IPR050180">
    <property type="entry name" value="RNR_Ribonuclease"/>
</dbReference>
<dbReference type="Gene3D" id="2.40.50.640">
    <property type="match status" value="1"/>
</dbReference>
<evidence type="ECO:0000256" key="8">
    <source>
        <dbReference type="ARBA" id="ARBA00022884"/>
    </source>
</evidence>
<dbReference type="NCBIfam" id="TIGR00358">
    <property type="entry name" value="3_prime_RNase"/>
    <property type="match status" value="1"/>
</dbReference>
<dbReference type="InterPro" id="IPR013223">
    <property type="entry name" value="RNase_B_OB_dom"/>
</dbReference>
<evidence type="ECO:0000256" key="5">
    <source>
        <dbReference type="ARBA" id="ARBA00022722"/>
    </source>
</evidence>
<evidence type="ECO:0000256" key="2">
    <source>
        <dbReference type="ARBA" id="ARBA00004496"/>
    </source>
</evidence>
<keyword evidence="8" id="KW-0694">RNA-binding</keyword>
<evidence type="ECO:0000259" key="11">
    <source>
        <dbReference type="SMART" id="SM00955"/>
    </source>
</evidence>
<dbReference type="GO" id="GO:0003723">
    <property type="term" value="F:RNA binding"/>
    <property type="evidence" value="ECO:0007669"/>
    <property type="project" value="UniProtKB-KW"/>
</dbReference>
<protein>
    <recommendedName>
        <fullName evidence="9">Exoribonuclease II</fullName>
        <ecNumber evidence="9">3.1.13.1</ecNumber>
    </recommendedName>
</protein>